<dbReference type="HOGENOM" id="CLU_1468337_0_0_1"/>
<sequence>MVDIIGGHLWSNVRETSAPLGNTPVDIPKEDIKEEVIPTGVLTPVDKEDPEPTPGLSNPRCPDPNPDPTPSTEATNMNDKMSSNKRNKPKDFDGTRSKYREWIYECHMDILANPIKYTTDMDKIWMVLLYMREGTASLFAQKYYFNRELQEYKAMETKLTWGTFKEFLKELAATFKDESLEQKA</sequence>
<dbReference type="RefSeq" id="XP_009545524.1">
    <property type="nucleotide sequence ID" value="XM_009547229.1"/>
</dbReference>
<reference evidence="2 3" key="1">
    <citation type="journal article" date="2012" name="New Phytol.">
        <title>Insight into trade-off between wood decay and parasitism from the genome of a fungal forest pathogen.</title>
        <authorList>
            <person name="Olson A."/>
            <person name="Aerts A."/>
            <person name="Asiegbu F."/>
            <person name="Belbahri L."/>
            <person name="Bouzid O."/>
            <person name="Broberg A."/>
            <person name="Canback B."/>
            <person name="Coutinho P.M."/>
            <person name="Cullen D."/>
            <person name="Dalman K."/>
            <person name="Deflorio G."/>
            <person name="van Diepen L.T."/>
            <person name="Dunand C."/>
            <person name="Duplessis S."/>
            <person name="Durling M."/>
            <person name="Gonthier P."/>
            <person name="Grimwood J."/>
            <person name="Fossdal C.G."/>
            <person name="Hansson D."/>
            <person name="Henrissat B."/>
            <person name="Hietala A."/>
            <person name="Himmelstrand K."/>
            <person name="Hoffmeister D."/>
            <person name="Hogberg N."/>
            <person name="James T.Y."/>
            <person name="Karlsson M."/>
            <person name="Kohler A."/>
            <person name="Kues U."/>
            <person name="Lee Y.H."/>
            <person name="Lin Y.C."/>
            <person name="Lind M."/>
            <person name="Lindquist E."/>
            <person name="Lombard V."/>
            <person name="Lucas S."/>
            <person name="Lunden K."/>
            <person name="Morin E."/>
            <person name="Murat C."/>
            <person name="Park J."/>
            <person name="Raffaello T."/>
            <person name="Rouze P."/>
            <person name="Salamov A."/>
            <person name="Schmutz J."/>
            <person name="Solheim H."/>
            <person name="Stahlberg J."/>
            <person name="Velez H."/>
            <person name="de Vries R.P."/>
            <person name="Wiebenga A."/>
            <person name="Woodward S."/>
            <person name="Yakovlev I."/>
            <person name="Garbelotto M."/>
            <person name="Martin F."/>
            <person name="Grigoriev I.V."/>
            <person name="Stenlid J."/>
        </authorList>
    </citation>
    <scope>NUCLEOTIDE SEQUENCE [LARGE SCALE GENOMIC DNA]</scope>
    <source>
        <strain evidence="2 3">TC 32-1</strain>
    </source>
</reference>
<evidence type="ECO:0000313" key="3">
    <source>
        <dbReference type="Proteomes" id="UP000030671"/>
    </source>
</evidence>
<feature type="region of interest" description="Disordered" evidence="1">
    <location>
        <begin position="14"/>
        <end position="92"/>
    </location>
</feature>
<protein>
    <recommendedName>
        <fullName evidence="4">Retrotransposon gag domain-containing protein</fullName>
    </recommendedName>
</protein>
<dbReference type="Proteomes" id="UP000030671">
    <property type="component" value="Unassembled WGS sequence"/>
</dbReference>
<proteinExistence type="predicted"/>
<feature type="compositionally biased region" description="Basic and acidic residues" evidence="1">
    <location>
        <begin position="27"/>
        <end position="36"/>
    </location>
</feature>
<dbReference type="GeneID" id="20666663"/>
<organism evidence="2 3">
    <name type="scientific">Heterobasidion irregulare (strain TC 32-1)</name>
    <dbReference type="NCBI Taxonomy" id="747525"/>
    <lineage>
        <taxon>Eukaryota</taxon>
        <taxon>Fungi</taxon>
        <taxon>Dikarya</taxon>
        <taxon>Basidiomycota</taxon>
        <taxon>Agaricomycotina</taxon>
        <taxon>Agaricomycetes</taxon>
        <taxon>Russulales</taxon>
        <taxon>Bondarzewiaceae</taxon>
        <taxon>Heterobasidion</taxon>
        <taxon>Heterobasidion annosum species complex</taxon>
    </lineage>
</organism>
<evidence type="ECO:0000313" key="2">
    <source>
        <dbReference type="EMBL" id="ETW83249.1"/>
    </source>
</evidence>
<dbReference type="KEGG" id="hir:HETIRDRAFT_119785"/>
<dbReference type="AlphaFoldDB" id="W4KBX7"/>
<dbReference type="EMBL" id="KI925457">
    <property type="protein sequence ID" value="ETW83249.1"/>
    <property type="molecule type" value="Genomic_DNA"/>
</dbReference>
<gene>
    <name evidence="2" type="ORF">HETIRDRAFT_119785</name>
</gene>
<dbReference type="InParanoid" id="W4KBX7"/>
<evidence type="ECO:0000256" key="1">
    <source>
        <dbReference type="SAM" id="MobiDB-lite"/>
    </source>
</evidence>
<name>W4KBX7_HETIT</name>
<evidence type="ECO:0008006" key="4">
    <source>
        <dbReference type="Google" id="ProtNLM"/>
    </source>
</evidence>
<accession>W4KBX7</accession>
<keyword evidence="3" id="KW-1185">Reference proteome</keyword>